<evidence type="ECO:0000256" key="4">
    <source>
        <dbReference type="ARBA" id="ARBA00022723"/>
    </source>
</evidence>
<dbReference type="PANTHER" id="PTHR23226:SF416">
    <property type="entry name" value="FI01424P"/>
    <property type="match status" value="1"/>
</dbReference>
<dbReference type="GO" id="GO:0008270">
    <property type="term" value="F:zinc ion binding"/>
    <property type="evidence" value="ECO:0007669"/>
    <property type="project" value="UniProtKB-KW"/>
</dbReference>
<name>A0A7L0FZY4_CORCN</name>
<evidence type="ECO:0000256" key="1">
    <source>
        <dbReference type="ARBA" id="ARBA00004123"/>
    </source>
</evidence>
<dbReference type="SUPFAM" id="SSF57667">
    <property type="entry name" value="beta-beta-alpha zinc fingers"/>
    <property type="match status" value="1"/>
</dbReference>
<protein>
    <submittedName>
        <fullName evidence="16">ZKSC8 protein</fullName>
    </submittedName>
</protein>
<evidence type="ECO:0000313" key="17">
    <source>
        <dbReference type="Proteomes" id="UP000526942"/>
    </source>
</evidence>
<keyword evidence="6 13" id="KW-0863">Zinc-finger</keyword>
<evidence type="ECO:0000313" key="16">
    <source>
        <dbReference type="EMBL" id="NXK01231.1"/>
    </source>
</evidence>
<evidence type="ECO:0000256" key="10">
    <source>
        <dbReference type="ARBA" id="ARBA00023125"/>
    </source>
</evidence>
<evidence type="ECO:0000256" key="3">
    <source>
        <dbReference type="ARBA" id="ARBA00022499"/>
    </source>
</evidence>
<dbReference type="SMART" id="SM00355">
    <property type="entry name" value="ZnF_C2H2"/>
    <property type="match status" value="2"/>
</dbReference>
<evidence type="ECO:0000259" key="15">
    <source>
        <dbReference type="PROSITE" id="PS50157"/>
    </source>
</evidence>
<keyword evidence="4" id="KW-0479">Metal-binding</keyword>
<comment type="similarity">
    <text evidence="2">Belongs to the krueppel C2H2-type zinc-finger protein family.</text>
</comment>
<evidence type="ECO:0000256" key="2">
    <source>
        <dbReference type="ARBA" id="ARBA00006991"/>
    </source>
</evidence>
<dbReference type="Gene3D" id="3.30.160.60">
    <property type="entry name" value="Classic Zinc Finger"/>
    <property type="match status" value="2"/>
</dbReference>
<dbReference type="InterPro" id="IPR013087">
    <property type="entry name" value="Znf_C2H2_type"/>
</dbReference>
<comment type="subcellular location">
    <subcellularLocation>
        <location evidence="1">Nucleus</location>
    </subcellularLocation>
</comment>
<dbReference type="GO" id="GO:0000978">
    <property type="term" value="F:RNA polymerase II cis-regulatory region sequence-specific DNA binding"/>
    <property type="evidence" value="ECO:0007669"/>
    <property type="project" value="TreeGrafter"/>
</dbReference>
<keyword evidence="17" id="KW-1185">Reference proteome</keyword>
<keyword evidence="11" id="KW-0804">Transcription</keyword>
<keyword evidence="7" id="KW-0862">Zinc</keyword>
<dbReference type="OrthoDB" id="3437960at2759"/>
<keyword evidence="12" id="KW-0539">Nucleus</keyword>
<dbReference type="FunFam" id="3.30.160.60:FF:000321">
    <property type="entry name" value="myeloid zinc finger 1 isoform X1"/>
    <property type="match status" value="1"/>
</dbReference>
<evidence type="ECO:0000256" key="9">
    <source>
        <dbReference type="ARBA" id="ARBA00023015"/>
    </source>
</evidence>
<evidence type="ECO:0000256" key="12">
    <source>
        <dbReference type="ARBA" id="ARBA00023242"/>
    </source>
</evidence>
<evidence type="ECO:0000256" key="11">
    <source>
        <dbReference type="ARBA" id="ARBA00023163"/>
    </source>
</evidence>
<feature type="compositionally biased region" description="Basic and acidic residues" evidence="14">
    <location>
        <begin position="71"/>
        <end position="80"/>
    </location>
</feature>
<dbReference type="FunFam" id="3.30.160.60:FF:000218">
    <property type="entry name" value="Zinc finger protein 10"/>
    <property type="match status" value="1"/>
</dbReference>
<dbReference type="Proteomes" id="UP000526942">
    <property type="component" value="Unassembled WGS sequence"/>
</dbReference>
<dbReference type="AlphaFoldDB" id="A0A7L0FZY4"/>
<evidence type="ECO:0000256" key="8">
    <source>
        <dbReference type="ARBA" id="ARBA00022843"/>
    </source>
</evidence>
<gene>
    <name evidence="16" type="primary">Zkscan8</name>
    <name evidence="16" type="ORF">CORCON_R15954</name>
</gene>
<keyword evidence="5" id="KW-0677">Repeat</keyword>
<keyword evidence="9" id="KW-0805">Transcription regulation</keyword>
<evidence type="ECO:0000256" key="7">
    <source>
        <dbReference type="ARBA" id="ARBA00022833"/>
    </source>
</evidence>
<evidence type="ECO:0000256" key="14">
    <source>
        <dbReference type="SAM" id="MobiDB-lite"/>
    </source>
</evidence>
<sequence>GERPHACGECGEAFAGTARLVAHRRIHTGEKPFPCPRCGKCFRRRSGRVAHQRGHRNGCRVSPNPLPGAPKDPKIRTPGV</sequence>
<evidence type="ECO:0000256" key="6">
    <source>
        <dbReference type="ARBA" id="ARBA00022771"/>
    </source>
</evidence>
<evidence type="ECO:0000256" key="13">
    <source>
        <dbReference type="PROSITE-ProRule" id="PRU00042"/>
    </source>
</evidence>
<feature type="domain" description="C2H2-type" evidence="15">
    <location>
        <begin position="5"/>
        <end position="32"/>
    </location>
</feature>
<dbReference type="PROSITE" id="PS50157">
    <property type="entry name" value="ZINC_FINGER_C2H2_2"/>
    <property type="match status" value="2"/>
</dbReference>
<dbReference type="GO" id="GO:0005634">
    <property type="term" value="C:nucleus"/>
    <property type="evidence" value="ECO:0007669"/>
    <property type="project" value="UniProtKB-SubCell"/>
</dbReference>
<feature type="compositionally biased region" description="Basic residues" evidence="14">
    <location>
        <begin position="49"/>
        <end position="58"/>
    </location>
</feature>
<feature type="non-terminal residue" evidence="16">
    <location>
        <position position="1"/>
    </location>
</feature>
<dbReference type="InterPro" id="IPR036236">
    <property type="entry name" value="Znf_C2H2_sf"/>
</dbReference>
<keyword evidence="8" id="KW-0832">Ubl conjugation</keyword>
<dbReference type="PANTHER" id="PTHR23226">
    <property type="entry name" value="ZINC FINGER AND SCAN DOMAIN-CONTAINING"/>
    <property type="match status" value="1"/>
</dbReference>
<organism evidence="16 17">
    <name type="scientific">Corythaixoides concolor</name>
    <name type="common">Grey go-away-bird</name>
    <dbReference type="NCBI Taxonomy" id="103956"/>
    <lineage>
        <taxon>Eukaryota</taxon>
        <taxon>Metazoa</taxon>
        <taxon>Chordata</taxon>
        <taxon>Craniata</taxon>
        <taxon>Vertebrata</taxon>
        <taxon>Euteleostomi</taxon>
        <taxon>Archelosauria</taxon>
        <taxon>Archosauria</taxon>
        <taxon>Dinosauria</taxon>
        <taxon>Saurischia</taxon>
        <taxon>Theropoda</taxon>
        <taxon>Coelurosauria</taxon>
        <taxon>Aves</taxon>
        <taxon>Neognathae</taxon>
        <taxon>Neoaves</taxon>
        <taxon>Otidimorphae</taxon>
        <taxon>Musophagiformes</taxon>
        <taxon>Musophagidae</taxon>
        <taxon>Corythaixoides</taxon>
    </lineage>
</organism>
<dbReference type="GO" id="GO:0000981">
    <property type="term" value="F:DNA-binding transcription factor activity, RNA polymerase II-specific"/>
    <property type="evidence" value="ECO:0007669"/>
    <property type="project" value="TreeGrafter"/>
</dbReference>
<comment type="caution">
    <text evidence="16">The sequence shown here is derived from an EMBL/GenBank/DDBJ whole genome shotgun (WGS) entry which is preliminary data.</text>
</comment>
<feature type="region of interest" description="Disordered" evidence="14">
    <location>
        <begin position="49"/>
        <end position="80"/>
    </location>
</feature>
<proteinExistence type="inferred from homology"/>
<keyword evidence="3" id="KW-1017">Isopeptide bond</keyword>
<reference evidence="16 17" key="1">
    <citation type="submission" date="2019-09" db="EMBL/GenBank/DDBJ databases">
        <title>Bird 10,000 Genomes (B10K) Project - Family phase.</title>
        <authorList>
            <person name="Zhang G."/>
        </authorList>
    </citation>
    <scope>NUCLEOTIDE SEQUENCE [LARGE SCALE GENOMIC DNA]</scope>
    <source>
        <strain evidence="16">B10K-DU-011-20</strain>
        <tissue evidence="16">Muscle</tissue>
    </source>
</reference>
<dbReference type="Pfam" id="PF00096">
    <property type="entry name" value="zf-C2H2"/>
    <property type="match status" value="2"/>
</dbReference>
<dbReference type="EMBL" id="VXAM01002715">
    <property type="protein sequence ID" value="NXK01231.1"/>
    <property type="molecule type" value="Genomic_DNA"/>
</dbReference>
<keyword evidence="10" id="KW-0238">DNA-binding</keyword>
<feature type="domain" description="C2H2-type" evidence="15">
    <location>
        <begin position="33"/>
        <end position="55"/>
    </location>
</feature>
<dbReference type="PROSITE" id="PS00028">
    <property type="entry name" value="ZINC_FINGER_C2H2_1"/>
    <property type="match status" value="2"/>
</dbReference>
<feature type="non-terminal residue" evidence="16">
    <location>
        <position position="80"/>
    </location>
</feature>
<evidence type="ECO:0000256" key="5">
    <source>
        <dbReference type="ARBA" id="ARBA00022737"/>
    </source>
</evidence>
<accession>A0A7L0FZY4</accession>